<evidence type="ECO:0008006" key="3">
    <source>
        <dbReference type="Google" id="ProtNLM"/>
    </source>
</evidence>
<evidence type="ECO:0000313" key="2">
    <source>
        <dbReference type="Proteomes" id="UP000602004"/>
    </source>
</evidence>
<accession>A0ABQ1M7I3</accession>
<keyword evidence="2" id="KW-1185">Reference proteome</keyword>
<reference evidence="2" key="1">
    <citation type="journal article" date="2019" name="Int. J. Syst. Evol. Microbiol.">
        <title>The Global Catalogue of Microorganisms (GCM) 10K type strain sequencing project: providing services to taxonomists for standard genome sequencing and annotation.</title>
        <authorList>
            <consortium name="The Broad Institute Genomics Platform"/>
            <consortium name="The Broad Institute Genome Sequencing Center for Infectious Disease"/>
            <person name="Wu L."/>
            <person name="Ma J."/>
        </authorList>
    </citation>
    <scope>NUCLEOTIDE SEQUENCE [LARGE SCALE GENOMIC DNA]</scope>
    <source>
        <strain evidence="2">CGMCC 1.15103</strain>
    </source>
</reference>
<name>A0ABQ1M7I3_9BURK</name>
<proteinExistence type="predicted"/>
<sequence>MSAKRDDGRRIHDFPSQEAVLTAKRMRIGGAKTKERMRVSGLQECALHVVRDGQIATVRRNEIYIQ</sequence>
<protein>
    <recommendedName>
        <fullName evidence="3">DUF4224 domain-containing protein</fullName>
    </recommendedName>
</protein>
<comment type="caution">
    <text evidence="1">The sequence shown here is derived from an EMBL/GenBank/DDBJ whole genome shotgun (WGS) entry which is preliminary data.</text>
</comment>
<gene>
    <name evidence="1" type="ORF">GCM10011400_21510</name>
</gene>
<organism evidence="1 2">
    <name type="scientific">Paraburkholderia caffeinilytica</name>
    <dbReference type="NCBI Taxonomy" id="1761016"/>
    <lineage>
        <taxon>Bacteria</taxon>
        <taxon>Pseudomonadati</taxon>
        <taxon>Pseudomonadota</taxon>
        <taxon>Betaproteobacteria</taxon>
        <taxon>Burkholderiales</taxon>
        <taxon>Burkholderiaceae</taxon>
        <taxon>Paraburkholderia</taxon>
    </lineage>
</organism>
<evidence type="ECO:0000313" key="1">
    <source>
        <dbReference type="EMBL" id="GGC34643.1"/>
    </source>
</evidence>
<dbReference type="EMBL" id="BMHL01000003">
    <property type="protein sequence ID" value="GGC34643.1"/>
    <property type="molecule type" value="Genomic_DNA"/>
</dbReference>
<dbReference type="Proteomes" id="UP000602004">
    <property type="component" value="Unassembled WGS sequence"/>
</dbReference>